<dbReference type="AlphaFoldDB" id="A0A0A8ZWY3"/>
<sequence length="45" mass="4974">MLLIYFKCTGPFSLACLNSRTMCTEASNIFSSTTRGRLKPTVISL</sequence>
<proteinExistence type="predicted"/>
<reference evidence="1" key="2">
    <citation type="journal article" date="2015" name="Data Brief">
        <title>Shoot transcriptome of the giant reed, Arundo donax.</title>
        <authorList>
            <person name="Barrero R.A."/>
            <person name="Guerrero F.D."/>
            <person name="Moolhuijzen P."/>
            <person name="Goolsby J.A."/>
            <person name="Tidwell J."/>
            <person name="Bellgard S.E."/>
            <person name="Bellgard M.I."/>
        </authorList>
    </citation>
    <scope>NUCLEOTIDE SEQUENCE</scope>
    <source>
        <tissue evidence="1">Shoot tissue taken approximately 20 cm above the soil surface</tissue>
    </source>
</reference>
<accession>A0A0A8ZWY3</accession>
<protein>
    <submittedName>
        <fullName evidence="1">Uncharacterized protein</fullName>
    </submittedName>
</protein>
<dbReference type="EMBL" id="GBRH01256630">
    <property type="protein sequence ID" value="JAD41265.1"/>
    <property type="molecule type" value="Transcribed_RNA"/>
</dbReference>
<organism evidence="1">
    <name type="scientific">Arundo donax</name>
    <name type="common">Giant reed</name>
    <name type="synonym">Donax arundinaceus</name>
    <dbReference type="NCBI Taxonomy" id="35708"/>
    <lineage>
        <taxon>Eukaryota</taxon>
        <taxon>Viridiplantae</taxon>
        <taxon>Streptophyta</taxon>
        <taxon>Embryophyta</taxon>
        <taxon>Tracheophyta</taxon>
        <taxon>Spermatophyta</taxon>
        <taxon>Magnoliopsida</taxon>
        <taxon>Liliopsida</taxon>
        <taxon>Poales</taxon>
        <taxon>Poaceae</taxon>
        <taxon>PACMAD clade</taxon>
        <taxon>Arundinoideae</taxon>
        <taxon>Arundineae</taxon>
        <taxon>Arundo</taxon>
    </lineage>
</organism>
<evidence type="ECO:0000313" key="1">
    <source>
        <dbReference type="EMBL" id="JAD41265.1"/>
    </source>
</evidence>
<reference evidence="1" key="1">
    <citation type="submission" date="2014-09" db="EMBL/GenBank/DDBJ databases">
        <authorList>
            <person name="Magalhaes I.L.F."/>
            <person name="Oliveira U."/>
            <person name="Santos F.R."/>
            <person name="Vidigal T.H.D.A."/>
            <person name="Brescovit A.D."/>
            <person name="Santos A.J."/>
        </authorList>
    </citation>
    <scope>NUCLEOTIDE SEQUENCE</scope>
    <source>
        <tissue evidence="1">Shoot tissue taken approximately 20 cm above the soil surface</tissue>
    </source>
</reference>
<name>A0A0A8ZWY3_ARUDO</name>